<dbReference type="KEGG" id="svo:SVI_1474"/>
<protein>
    <submittedName>
        <fullName evidence="7">Polysaccharide biosynthesis family protein</fullName>
    </submittedName>
</protein>
<sequence>MKNVVLKNFTYLSLFNIMMVGFPIFIYPLVVSRIGSELLGKVVFYQTFAFYITVVVNFGFNITSTKKIANNEVGKPNILFWDIFHFKIATYLICVNILFLIFDYYQYDLKLVFFVLLIPLYDVFVPQWYYHGRQTMGIITTLTAVNRVVMLFLIYFLVQKEQDYILYAAIISVIPLVFSIISFIVLINGKEGLNYVKPNLTRIRREVSESQVIFYASLSSVIKDRSNVILIGSYIGYTEVAAYDLVLKLINIISGFFSNYTQAFFPHMSQRMNVSEFKSSLFRLSLIALIVTVFGYIVVFYSGEIFGFLRLSQFDFAFITSMKDIAFIVLPIIFIRSTCYMIGLGVLITSGLTKEYAKNLWYSNLVYMLLISTLVIFEMVNIDNLSYVLVGTLIFELLYRIYICIKHDKSHWIF</sequence>
<dbReference type="PANTHER" id="PTHR30250">
    <property type="entry name" value="PST FAMILY PREDICTED COLANIC ACID TRANSPORTER"/>
    <property type="match status" value="1"/>
</dbReference>
<name>D4ZIE6_SHEVD</name>
<dbReference type="RefSeq" id="WP_013050753.1">
    <property type="nucleotide sequence ID" value="NC_014012.1"/>
</dbReference>
<feature type="transmembrane region" description="Helical" evidence="6">
    <location>
        <begin position="111"/>
        <end position="130"/>
    </location>
</feature>
<evidence type="ECO:0000256" key="1">
    <source>
        <dbReference type="ARBA" id="ARBA00004651"/>
    </source>
</evidence>
<dbReference type="Pfam" id="PF01943">
    <property type="entry name" value="Polysacc_synt"/>
    <property type="match status" value="1"/>
</dbReference>
<dbReference type="GO" id="GO:0005886">
    <property type="term" value="C:plasma membrane"/>
    <property type="evidence" value="ECO:0007669"/>
    <property type="project" value="UniProtKB-SubCell"/>
</dbReference>
<feature type="transmembrane region" description="Helical" evidence="6">
    <location>
        <begin position="12"/>
        <end position="30"/>
    </location>
</feature>
<feature type="transmembrane region" description="Helical" evidence="6">
    <location>
        <begin position="360"/>
        <end position="380"/>
    </location>
</feature>
<dbReference type="InterPro" id="IPR050833">
    <property type="entry name" value="Poly_Biosynth_Transport"/>
</dbReference>
<evidence type="ECO:0000313" key="7">
    <source>
        <dbReference type="EMBL" id="BAJ01445.1"/>
    </source>
</evidence>
<dbReference type="OrthoDB" id="103403at2"/>
<comment type="subcellular location">
    <subcellularLocation>
        <location evidence="1">Cell membrane</location>
        <topology evidence="1">Multi-pass membrane protein</topology>
    </subcellularLocation>
</comment>
<keyword evidence="4 6" id="KW-1133">Transmembrane helix</keyword>
<feature type="transmembrane region" description="Helical" evidence="6">
    <location>
        <begin position="42"/>
        <end position="63"/>
    </location>
</feature>
<evidence type="ECO:0000256" key="5">
    <source>
        <dbReference type="ARBA" id="ARBA00023136"/>
    </source>
</evidence>
<evidence type="ECO:0000256" key="3">
    <source>
        <dbReference type="ARBA" id="ARBA00022692"/>
    </source>
</evidence>
<dbReference type="PANTHER" id="PTHR30250:SF11">
    <property type="entry name" value="O-ANTIGEN TRANSPORTER-RELATED"/>
    <property type="match status" value="1"/>
</dbReference>
<dbReference type="eggNOG" id="COG2244">
    <property type="taxonomic scope" value="Bacteria"/>
</dbReference>
<accession>D4ZIE6</accession>
<evidence type="ECO:0000256" key="4">
    <source>
        <dbReference type="ARBA" id="ARBA00022989"/>
    </source>
</evidence>
<gene>
    <name evidence="7" type="ordered locus">SVI_1474</name>
</gene>
<proteinExistence type="predicted"/>
<evidence type="ECO:0000256" key="6">
    <source>
        <dbReference type="SAM" id="Phobius"/>
    </source>
</evidence>
<keyword evidence="5 6" id="KW-0472">Membrane</keyword>
<dbReference type="HOGENOM" id="CLU_022017_0_2_6"/>
<dbReference type="STRING" id="637905.SVI_1474"/>
<organism evidence="7 8">
    <name type="scientific">Shewanella violacea (strain JCM 10179 / CIP 106290 / LMG 19151 / DSS12)</name>
    <dbReference type="NCBI Taxonomy" id="637905"/>
    <lineage>
        <taxon>Bacteria</taxon>
        <taxon>Pseudomonadati</taxon>
        <taxon>Pseudomonadota</taxon>
        <taxon>Gammaproteobacteria</taxon>
        <taxon>Alteromonadales</taxon>
        <taxon>Shewanellaceae</taxon>
        <taxon>Shewanella</taxon>
    </lineage>
</organism>
<reference evidence="8" key="1">
    <citation type="journal article" date="2010" name="Mol. Biosyst.">
        <title>Complete genome sequence and comparative analysis of Shewanella violacea, a psychrophilic and piezophilic bacterium from deep sea floor sediments.</title>
        <authorList>
            <person name="Aono E."/>
            <person name="Baba T."/>
            <person name="Ara T."/>
            <person name="Nishi T."/>
            <person name="Nakamichi T."/>
            <person name="Inamoto E."/>
            <person name="Toyonaga H."/>
            <person name="Hasegawa M."/>
            <person name="Takai Y."/>
            <person name="Okumura Y."/>
            <person name="Baba M."/>
            <person name="Tomita M."/>
            <person name="Kato C."/>
            <person name="Oshima T."/>
            <person name="Nakasone K."/>
            <person name="Mori H."/>
        </authorList>
    </citation>
    <scope>NUCLEOTIDE SEQUENCE [LARGE SCALE GENOMIC DNA]</scope>
    <source>
        <strain evidence="8">JCM 10179 / CIP 106290 / LMG 19151 / DSS12</strain>
    </source>
</reference>
<dbReference type="InterPro" id="IPR002797">
    <property type="entry name" value="Polysacc_synth"/>
</dbReference>
<keyword evidence="2" id="KW-1003">Cell membrane</keyword>
<evidence type="ECO:0000313" key="8">
    <source>
        <dbReference type="Proteomes" id="UP000002350"/>
    </source>
</evidence>
<feature type="transmembrane region" description="Helical" evidence="6">
    <location>
        <begin position="84"/>
        <end position="105"/>
    </location>
</feature>
<feature type="transmembrane region" description="Helical" evidence="6">
    <location>
        <begin position="281"/>
        <end position="301"/>
    </location>
</feature>
<feature type="transmembrane region" description="Helical" evidence="6">
    <location>
        <begin position="164"/>
        <end position="187"/>
    </location>
</feature>
<evidence type="ECO:0000256" key="2">
    <source>
        <dbReference type="ARBA" id="ARBA00022475"/>
    </source>
</evidence>
<keyword evidence="3 6" id="KW-0812">Transmembrane</keyword>
<feature type="transmembrane region" description="Helical" evidence="6">
    <location>
        <begin position="386"/>
        <end position="405"/>
    </location>
</feature>
<feature type="transmembrane region" description="Helical" evidence="6">
    <location>
        <begin position="137"/>
        <end position="158"/>
    </location>
</feature>
<feature type="transmembrane region" description="Helical" evidence="6">
    <location>
        <begin position="325"/>
        <end position="348"/>
    </location>
</feature>
<keyword evidence="8" id="KW-1185">Reference proteome</keyword>
<dbReference type="AlphaFoldDB" id="D4ZIE6"/>
<dbReference type="Proteomes" id="UP000002350">
    <property type="component" value="Chromosome"/>
</dbReference>
<dbReference type="EMBL" id="AP011177">
    <property type="protein sequence ID" value="BAJ01445.1"/>
    <property type="molecule type" value="Genomic_DNA"/>
</dbReference>